<protein>
    <submittedName>
        <fullName evidence="1">Uncharacterized protein</fullName>
    </submittedName>
</protein>
<keyword evidence="2" id="KW-1185">Reference proteome</keyword>
<comment type="caution">
    <text evidence="1">The sequence shown here is derived from an EMBL/GenBank/DDBJ whole genome shotgun (WGS) entry which is preliminary data.</text>
</comment>
<accession>A0A4R6ILQ9</accession>
<sequence>MNFNYKKLNKRLKHQIILKYIMNHKFVISFSGGKQLVKLSVYLRPNERSIRRLPQQKTRYFE</sequence>
<evidence type="ECO:0000313" key="1">
    <source>
        <dbReference type="EMBL" id="TDO22875.1"/>
    </source>
</evidence>
<reference evidence="1 2" key="1">
    <citation type="submission" date="2019-03" db="EMBL/GenBank/DDBJ databases">
        <title>Genomic Encyclopedia of Archaeal and Bacterial Type Strains, Phase II (KMG-II): from individual species to whole genera.</title>
        <authorList>
            <person name="Goeker M."/>
        </authorList>
    </citation>
    <scope>NUCLEOTIDE SEQUENCE [LARGE SCALE GENOMIC DNA]</scope>
    <source>
        <strain evidence="1 2">DSM 19034</strain>
    </source>
</reference>
<name>A0A4R6ILQ9_9SPHI</name>
<proteinExistence type="predicted"/>
<dbReference type="Proteomes" id="UP000295499">
    <property type="component" value="Unassembled WGS sequence"/>
</dbReference>
<dbReference type="EMBL" id="SNWM01000002">
    <property type="protein sequence ID" value="TDO22875.1"/>
    <property type="molecule type" value="Genomic_DNA"/>
</dbReference>
<gene>
    <name evidence="1" type="ORF">CLV32_1860</name>
</gene>
<dbReference type="AlphaFoldDB" id="A0A4R6ILQ9"/>
<organism evidence="1 2">
    <name type="scientific">Pedobacter duraquae</name>
    <dbReference type="NCBI Taxonomy" id="425511"/>
    <lineage>
        <taxon>Bacteria</taxon>
        <taxon>Pseudomonadati</taxon>
        <taxon>Bacteroidota</taxon>
        <taxon>Sphingobacteriia</taxon>
        <taxon>Sphingobacteriales</taxon>
        <taxon>Sphingobacteriaceae</taxon>
        <taxon>Pedobacter</taxon>
    </lineage>
</organism>
<evidence type="ECO:0000313" key="2">
    <source>
        <dbReference type="Proteomes" id="UP000295499"/>
    </source>
</evidence>